<keyword evidence="2" id="KW-0378">Hydrolase</keyword>
<dbReference type="PANTHER" id="PTHR42663">
    <property type="entry name" value="HYDROLASE C777.06C-RELATED-RELATED"/>
    <property type="match status" value="1"/>
</dbReference>
<evidence type="ECO:0000313" key="2">
    <source>
        <dbReference type="EMBL" id="GFZ06537.1"/>
    </source>
</evidence>
<dbReference type="Proteomes" id="UP000585474">
    <property type="component" value="Unassembled WGS sequence"/>
</dbReference>
<dbReference type="OrthoDB" id="1683002at2759"/>
<accession>A0A7J0G6Z2</accession>
<dbReference type="EMBL" id="BJWL01000018">
    <property type="protein sequence ID" value="GFZ06537.1"/>
    <property type="molecule type" value="Genomic_DNA"/>
</dbReference>
<dbReference type="InterPro" id="IPR036866">
    <property type="entry name" value="RibonucZ/Hydroxyglut_hydro"/>
</dbReference>
<dbReference type="GO" id="GO:0016787">
    <property type="term" value="F:hydrolase activity"/>
    <property type="evidence" value="ECO:0007669"/>
    <property type="project" value="UniProtKB-KW"/>
</dbReference>
<protein>
    <submittedName>
        <fullName evidence="2">Metallo-hydrolase/oxidoreductase superfamily protein</fullName>
    </submittedName>
</protein>
<dbReference type="Pfam" id="PF12706">
    <property type="entry name" value="Lactamase_B_2"/>
    <property type="match status" value="1"/>
</dbReference>
<name>A0A7J0G6Z2_9ERIC</name>
<dbReference type="AlphaFoldDB" id="A0A7J0G6Z2"/>
<organism evidence="2 3">
    <name type="scientific">Actinidia rufa</name>
    <dbReference type="NCBI Taxonomy" id="165716"/>
    <lineage>
        <taxon>Eukaryota</taxon>
        <taxon>Viridiplantae</taxon>
        <taxon>Streptophyta</taxon>
        <taxon>Embryophyta</taxon>
        <taxon>Tracheophyta</taxon>
        <taxon>Spermatophyta</taxon>
        <taxon>Magnoliopsida</taxon>
        <taxon>eudicotyledons</taxon>
        <taxon>Gunneridae</taxon>
        <taxon>Pentapetalae</taxon>
        <taxon>asterids</taxon>
        <taxon>Ericales</taxon>
        <taxon>Actinidiaceae</taxon>
        <taxon>Actinidia</taxon>
    </lineage>
</organism>
<dbReference type="Gene3D" id="3.60.15.10">
    <property type="entry name" value="Ribonuclease Z/Hydroxyacylglutathione hydrolase-like"/>
    <property type="match status" value="1"/>
</dbReference>
<gene>
    <name evidence="2" type="ORF">Acr_18g0007070</name>
</gene>
<dbReference type="PANTHER" id="PTHR42663:SF6">
    <property type="entry name" value="HYDROLASE C777.06C-RELATED"/>
    <property type="match status" value="1"/>
</dbReference>
<feature type="domain" description="Metallo-beta-lactamase" evidence="1">
    <location>
        <begin position="4"/>
        <end position="105"/>
    </location>
</feature>
<reference evidence="2 3" key="1">
    <citation type="submission" date="2019-07" db="EMBL/GenBank/DDBJ databases">
        <title>De Novo Assembly of kiwifruit Actinidia rufa.</title>
        <authorList>
            <person name="Sugita-Konishi S."/>
            <person name="Sato K."/>
            <person name="Mori E."/>
            <person name="Abe Y."/>
            <person name="Kisaki G."/>
            <person name="Hamano K."/>
            <person name="Suezawa K."/>
            <person name="Otani M."/>
            <person name="Fukuda T."/>
            <person name="Manabe T."/>
            <person name="Gomi K."/>
            <person name="Tabuchi M."/>
            <person name="Akimitsu K."/>
            <person name="Kataoka I."/>
        </authorList>
    </citation>
    <scope>NUCLEOTIDE SEQUENCE [LARGE SCALE GENOMIC DNA]</scope>
    <source>
        <strain evidence="3">cv. Fuchu</strain>
    </source>
</reference>
<dbReference type="InterPro" id="IPR001279">
    <property type="entry name" value="Metallo-B-lactamas"/>
</dbReference>
<dbReference type="SUPFAM" id="SSF56281">
    <property type="entry name" value="Metallo-hydrolase/oxidoreductase"/>
    <property type="match status" value="1"/>
</dbReference>
<sequence length="115" mass="12890">MPPLSNTHPLRQIVLTHEHADAVLGLDDIRAVQPYSPTNDIAPTAIYLSQEAMDSVGVKFPYLVQKKLKEGQEVRRVAQLDWKIIENDCKKPFVASGLELVPLPVSYTTSIFTQF</sequence>
<proteinExistence type="predicted"/>
<evidence type="ECO:0000313" key="3">
    <source>
        <dbReference type="Proteomes" id="UP000585474"/>
    </source>
</evidence>
<evidence type="ECO:0000259" key="1">
    <source>
        <dbReference type="Pfam" id="PF12706"/>
    </source>
</evidence>
<comment type="caution">
    <text evidence="2">The sequence shown here is derived from an EMBL/GenBank/DDBJ whole genome shotgun (WGS) entry which is preliminary data.</text>
</comment>
<keyword evidence="3" id="KW-1185">Reference proteome</keyword>